<protein>
    <submittedName>
        <fullName evidence="2">Uncharacterized protein</fullName>
    </submittedName>
</protein>
<dbReference type="EMBL" id="JBBNAE010000002">
    <property type="protein sequence ID" value="KAK9144972.1"/>
    <property type="molecule type" value="Genomic_DNA"/>
</dbReference>
<accession>A0AAP0K326</accession>
<feature type="region of interest" description="Disordered" evidence="1">
    <location>
        <begin position="1"/>
        <end position="32"/>
    </location>
</feature>
<gene>
    <name evidence="2" type="ORF">Sjap_004875</name>
</gene>
<dbReference type="Proteomes" id="UP001417504">
    <property type="component" value="Unassembled WGS sequence"/>
</dbReference>
<reference evidence="2 3" key="1">
    <citation type="submission" date="2024-01" db="EMBL/GenBank/DDBJ databases">
        <title>Genome assemblies of Stephania.</title>
        <authorList>
            <person name="Yang L."/>
        </authorList>
    </citation>
    <scope>NUCLEOTIDE SEQUENCE [LARGE SCALE GENOMIC DNA]</scope>
    <source>
        <strain evidence="2">QJT</strain>
        <tissue evidence="2">Leaf</tissue>
    </source>
</reference>
<evidence type="ECO:0000256" key="1">
    <source>
        <dbReference type="SAM" id="MobiDB-lite"/>
    </source>
</evidence>
<name>A0AAP0K326_9MAGN</name>
<evidence type="ECO:0000313" key="2">
    <source>
        <dbReference type="EMBL" id="KAK9144972.1"/>
    </source>
</evidence>
<organism evidence="2 3">
    <name type="scientific">Stephania japonica</name>
    <dbReference type="NCBI Taxonomy" id="461633"/>
    <lineage>
        <taxon>Eukaryota</taxon>
        <taxon>Viridiplantae</taxon>
        <taxon>Streptophyta</taxon>
        <taxon>Embryophyta</taxon>
        <taxon>Tracheophyta</taxon>
        <taxon>Spermatophyta</taxon>
        <taxon>Magnoliopsida</taxon>
        <taxon>Ranunculales</taxon>
        <taxon>Menispermaceae</taxon>
        <taxon>Menispermoideae</taxon>
        <taxon>Cissampelideae</taxon>
        <taxon>Stephania</taxon>
    </lineage>
</organism>
<comment type="caution">
    <text evidence="2">The sequence shown here is derived from an EMBL/GenBank/DDBJ whole genome shotgun (WGS) entry which is preliminary data.</text>
</comment>
<feature type="compositionally biased region" description="Polar residues" evidence="1">
    <location>
        <begin position="8"/>
        <end position="25"/>
    </location>
</feature>
<sequence>MSKEGSHETTISEGNGSNEQATSTIVKEKRKRGHTLMGSINRLTPKFKIEFNDKDQMVGENSKKLASYMGVLAR</sequence>
<keyword evidence="3" id="KW-1185">Reference proteome</keyword>
<dbReference type="AlphaFoldDB" id="A0AAP0K326"/>
<evidence type="ECO:0000313" key="3">
    <source>
        <dbReference type="Proteomes" id="UP001417504"/>
    </source>
</evidence>
<proteinExistence type="predicted"/>